<protein>
    <submittedName>
        <fullName evidence="1">Uncharacterized protein</fullName>
    </submittedName>
</protein>
<dbReference type="Proteomes" id="UP001172101">
    <property type="component" value="Unassembled WGS sequence"/>
</dbReference>
<evidence type="ECO:0000313" key="1">
    <source>
        <dbReference type="EMBL" id="KAK0722650.1"/>
    </source>
</evidence>
<gene>
    <name evidence="1" type="ORF">B0T26DRAFT_750023</name>
</gene>
<dbReference type="RefSeq" id="XP_060298574.1">
    <property type="nucleotide sequence ID" value="XM_060445172.1"/>
</dbReference>
<reference evidence="1" key="1">
    <citation type="submission" date="2023-06" db="EMBL/GenBank/DDBJ databases">
        <title>Genome-scale phylogeny and comparative genomics of the fungal order Sordariales.</title>
        <authorList>
            <consortium name="Lawrence Berkeley National Laboratory"/>
            <person name="Hensen N."/>
            <person name="Bonometti L."/>
            <person name="Westerberg I."/>
            <person name="Brannstrom I.O."/>
            <person name="Guillou S."/>
            <person name="Cros-Aarteil S."/>
            <person name="Calhoun S."/>
            <person name="Haridas S."/>
            <person name="Kuo A."/>
            <person name="Mondo S."/>
            <person name="Pangilinan J."/>
            <person name="Riley R."/>
            <person name="LaButti K."/>
            <person name="Andreopoulos B."/>
            <person name="Lipzen A."/>
            <person name="Chen C."/>
            <person name="Yanf M."/>
            <person name="Daum C."/>
            <person name="Ng V."/>
            <person name="Clum A."/>
            <person name="Steindorff A."/>
            <person name="Ohm R."/>
            <person name="Martin F."/>
            <person name="Silar P."/>
            <person name="Natvig D."/>
            <person name="Lalanne C."/>
            <person name="Gautier V."/>
            <person name="Ament-velasquez S.L."/>
            <person name="Kruys A."/>
            <person name="Hutchinson M.I."/>
            <person name="Powell A.J."/>
            <person name="Barry K."/>
            <person name="Miller A.N."/>
            <person name="Grigoriev I.V."/>
            <person name="Debuchy R."/>
            <person name="Gladieux P."/>
            <person name="Thoren M.H."/>
            <person name="Johannesson H."/>
        </authorList>
    </citation>
    <scope>NUCLEOTIDE SEQUENCE</scope>
    <source>
        <strain evidence="1">SMH2392-1A</strain>
    </source>
</reference>
<keyword evidence="2" id="KW-1185">Reference proteome</keyword>
<dbReference type="EMBL" id="JAUIRO010000003">
    <property type="protein sequence ID" value="KAK0722650.1"/>
    <property type="molecule type" value="Genomic_DNA"/>
</dbReference>
<accession>A0AA40AV91</accession>
<comment type="caution">
    <text evidence="1">The sequence shown here is derived from an EMBL/GenBank/DDBJ whole genome shotgun (WGS) entry which is preliminary data.</text>
</comment>
<organism evidence="1 2">
    <name type="scientific">Lasiosphaeria miniovina</name>
    <dbReference type="NCBI Taxonomy" id="1954250"/>
    <lineage>
        <taxon>Eukaryota</taxon>
        <taxon>Fungi</taxon>
        <taxon>Dikarya</taxon>
        <taxon>Ascomycota</taxon>
        <taxon>Pezizomycotina</taxon>
        <taxon>Sordariomycetes</taxon>
        <taxon>Sordariomycetidae</taxon>
        <taxon>Sordariales</taxon>
        <taxon>Lasiosphaeriaceae</taxon>
        <taxon>Lasiosphaeria</taxon>
    </lineage>
</organism>
<evidence type="ECO:0000313" key="2">
    <source>
        <dbReference type="Proteomes" id="UP001172101"/>
    </source>
</evidence>
<dbReference type="AlphaFoldDB" id="A0AA40AV91"/>
<proteinExistence type="predicted"/>
<name>A0AA40AV91_9PEZI</name>
<dbReference type="GeneID" id="85328442"/>
<sequence>MPADIILSKEFLFGLDVFSRFGEFLVQSDSDLDLAGLYNIRLIGVYSAELLDLESQYLDDLNLLKRLVG</sequence>